<gene>
    <name evidence="2" type="ORF">R53529_LOCUS1166</name>
    <name evidence="1" type="ORF">R53530_LOCUS1268</name>
</gene>
<dbReference type="EMBL" id="CAMXCS010000002">
    <property type="protein sequence ID" value="CAI3941891.1"/>
    <property type="molecule type" value="Genomic_DNA"/>
</dbReference>
<protein>
    <submittedName>
        <fullName evidence="1">Uncharacterized protein</fullName>
    </submittedName>
</protein>
<dbReference type="Proteomes" id="UP001154259">
    <property type="component" value="Unassembled WGS sequence"/>
</dbReference>
<evidence type="ECO:0000313" key="4">
    <source>
        <dbReference type="Proteomes" id="UP001154259"/>
    </source>
</evidence>
<evidence type="ECO:0000313" key="2">
    <source>
        <dbReference type="EMBL" id="CAI3941891.1"/>
    </source>
</evidence>
<evidence type="ECO:0000313" key="3">
    <source>
        <dbReference type="Proteomes" id="UP001154255"/>
    </source>
</evidence>
<dbReference type="AlphaFoldDB" id="A0A9W4TNT7"/>
<sequence length="103" mass="11808">MDFYTGKPDRAIKHYGVIHYTYQTSQAAGFAKVFTNMLRYTTDIEQQSDEDALLAIENLVLEKQPNANVIYDMNVSMVHIPIQGSYCIITKIFASYAAYQDVW</sequence>
<dbReference type="Proteomes" id="UP001154255">
    <property type="component" value="Unassembled WGS sequence"/>
</dbReference>
<name>A0A9W4TNT7_9PROT</name>
<keyword evidence="4" id="KW-1185">Reference proteome</keyword>
<accession>A0A9W4TNT7</accession>
<comment type="caution">
    <text evidence="1">The sequence shown here is derived from an EMBL/GenBank/DDBJ whole genome shotgun (WGS) entry which is preliminary data.</text>
</comment>
<evidence type="ECO:0000313" key="1">
    <source>
        <dbReference type="EMBL" id="CAI3941600.1"/>
    </source>
</evidence>
<dbReference type="RefSeq" id="WP_271789605.1">
    <property type="nucleotide sequence ID" value="NZ_CAMXCM010000002.1"/>
</dbReference>
<reference evidence="1" key="1">
    <citation type="submission" date="2022-10" db="EMBL/GenBank/DDBJ databases">
        <authorList>
            <person name="Botero Cardona J."/>
        </authorList>
    </citation>
    <scope>NUCLEOTIDE SEQUENCE</scope>
    <source>
        <strain evidence="1">LMG 31819</strain>
        <strain evidence="2">R-53529</strain>
    </source>
</reference>
<dbReference type="EMBL" id="CAMXCM010000002">
    <property type="protein sequence ID" value="CAI3941600.1"/>
    <property type="molecule type" value="Genomic_DNA"/>
</dbReference>
<organism evidence="1 3">
    <name type="scientific">Commensalibacter communis</name>
    <dbReference type="NCBI Taxonomy" id="2972786"/>
    <lineage>
        <taxon>Bacteria</taxon>
        <taxon>Pseudomonadati</taxon>
        <taxon>Pseudomonadota</taxon>
        <taxon>Alphaproteobacteria</taxon>
        <taxon>Acetobacterales</taxon>
        <taxon>Acetobacteraceae</taxon>
    </lineage>
</organism>
<proteinExistence type="predicted"/>